<organism evidence="1">
    <name type="scientific">Brassica campestris</name>
    <name type="common">Field mustard</name>
    <dbReference type="NCBI Taxonomy" id="3711"/>
    <lineage>
        <taxon>Eukaryota</taxon>
        <taxon>Viridiplantae</taxon>
        <taxon>Streptophyta</taxon>
        <taxon>Embryophyta</taxon>
        <taxon>Tracheophyta</taxon>
        <taxon>Spermatophyta</taxon>
        <taxon>Magnoliopsida</taxon>
        <taxon>eudicotyledons</taxon>
        <taxon>Gunneridae</taxon>
        <taxon>Pentapetalae</taxon>
        <taxon>rosids</taxon>
        <taxon>malvids</taxon>
        <taxon>Brassicales</taxon>
        <taxon>Brassicaceae</taxon>
        <taxon>Brassiceae</taxon>
        <taxon>Brassica</taxon>
    </lineage>
</organism>
<sequence>MEVPKCLSGNEHVSQLTITPTRDATAPQQSLKISYLALRRREWQQEPSSSRGYGIWTSNMGDAPNISPEVAVASLPASLGDETPANVP</sequence>
<protein>
    <submittedName>
        <fullName evidence="1">Uncharacterized protein</fullName>
    </submittedName>
</protein>
<accession>A0A3P5YQN1</accession>
<dbReference type="EMBL" id="LR031569">
    <property type="protein sequence ID" value="VDC65934.1"/>
    <property type="molecule type" value="Genomic_DNA"/>
</dbReference>
<proteinExistence type="predicted"/>
<evidence type="ECO:0000313" key="1">
    <source>
        <dbReference type="EMBL" id="VDC65934.1"/>
    </source>
</evidence>
<reference evidence="1" key="1">
    <citation type="submission" date="2018-11" db="EMBL/GenBank/DDBJ databases">
        <authorList>
            <consortium name="Genoscope - CEA"/>
            <person name="William W."/>
        </authorList>
    </citation>
    <scope>NUCLEOTIDE SEQUENCE</scope>
</reference>
<dbReference type="AlphaFoldDB" id="A0A3P5YQN1"/>
<name>A0A3P5YQN1_BRACM</name>
<gene>
    <name evidence="1" type="ORF">BRAA06T24474Z</name>
</gene>